<dbReference type="RefSeq" id="WP_347938645.1">
    <property type="nucleotide sequence ID" value="NZ_CP157197.1"/>
</dbReference>
<sequence>MCLYDHGFDRDALVNNNTIKNIDENINAYKAGLQHGDMNS</sequence>
<gene>
    <name evidence="1" type="ORF">AAGW17_03355</name>
</gene>
<protein>
    <submittedName>
        <fullName evidence="1">Uncharacterized protein</fullName>
    </submittedName>
</protein>
<accession>A0AAU7BYM7</accession>
<dbReference type="EMBL" id="CP157197">
    <property type="protein sequence ID" value="XBG66015.1"/>
    <property type="molecule type" value="Genomic_DNA"/>
</dbReference>
<proteinExistence type="predicted"/>
<dbReference type="AlphaFoldDB" id="A0AAU7BYM7"/>
<organism evidence="1">
    <name type="scientific">Rickettsia oklahomensis</name>
    <dbReference type="NCBI Taxonomy" id="3141789"/>
    <lineage>
        <taxon>Bacteria</taxon>
        <taxon>Pseudomonadati</taxon>
        <taxon>Pseudomonadota</taxon>
        <taxon>Alphaproteobacteria</taxon>
        <taxon>Rickettsiales</taxon>
        <taxon>Rickettsiaceae</taxon>
        <taxon>Rickettsieae</taxon>
        <taxon>Rickettsia</taxon>
        <taxon>belli group</taxon>
    </lineage>
</organism>
<name>A0AAU7BYM7_9RICK</name>
<reference evidence="1" key="1">
    <citation type="submission" date="2024-05" db="EMBL/GenBank/DDBJ databases">
        <title>Characterization of a novel Rickettsia species. (Rickettsia oklahomia sp. nov.) from Amblyomma americanum ticks.</title>
        <authorList>
            <person name="Korla P.K."/>
            <person name="Karounos M."/>
            <person name="Wilson J.M."/>
            <person name="Little S.E."/>
            <person name="Qurollo B.A."/>
        </authorList>
    </citation>
    <scope>NUCLEOTIDE SEQUENCE</scope>
    <source>
        <strain evidence="1">Oklahoma-10</strain>
    </source>
</reference>
<dbReference type="KEGG" id="rof:AAGW17_03355"/>
<evidence type="ECO:0000313" key="1">
    <source>
        <dbReference type="EMBL" id="XBG66015.1"/>
    </source>
</evidence>